<dbReference type="PANTHER" id="PTHR34227">
    <property type="entry name" value="CHAPERONE PROTEIN YCDY"/>
    <property type="match status" value="1"/>
</dbReference>
<evidence type="ECO:0000256" key="1">
    <source>
        <dbReference type="ARBA" id="ARBA00023186"/>
    </source>
</evidence>
<evidence type="ECO:0000313" key="3">
    <source>
        <dbReference type="EMBL" id="TCS60560.1"/>
    </source>
</evidence>
<dbReference type="PANTHER" id="PTHR34227:SF1">
    <property type="entry name" value="DIMETHYL SULFOXIDE REDUCTASE CHAPERONE-RELATED"/>
    <property type="match status" value="1"/>
</dbReference>
<sequence>MNALTHGMEQGGGREATATSPHGPARPARASFYGLLGSLFRDEATVEVITALRSPPLREALIDAGMVLGDDFFTEDPKALGEDLAVAFSTLFLVPGTLISPHESVQMPGGSAMLRGPETAAVETYYEALGFAIDTVTPMEPDHISIELEFLGHLCEHEDNSRMAEDRAGVRDALHFQDDFLNRHLERWVFDFLDKVERRAAHRFYDELARLTCAFLKDERARISEQLKAPVE</sequence>
<dbReference type="Proteomes" id="UP000295304">
    <property type="component" value="Unassembled WGS sequence"/>
</dbReference>
<keyword evidence="4" id="KW-1185">Reference proteome</keyword>
<proteinExistence type="predicted"/>
<dbReference type="InterPro" id="IPR050289">
    <property type="entry name" value="TorD/DmsD_chaperones"/>
</dbReference>
<dbReference type="RefSeq" id="WP_132939873.1">
    <property type="nucleotide sequence ID" value="NZ_CP119676.1"/>
</dbReference>
<accession>A0A4R3J7U3</accession>
<dbReference type="AlphaFoldDB" id="A0A4R3J7U3"/>
<evidence type="ECO:0000313" key="4">
    <source>
        <dbReference type="Proteomes" id="UP000295304"/>
    </source>
</evidence>
<gene>
    <name evidence="3" type="ORF">EDD55_11034</name>
</gene>
<protein>
    <submittedName>
        <fullName evidence="3">TorA maturation chaperone TorD</fullName>
    </submittedName>
</protein>
<comment type="caution">
    <text evidence="3">The sequence shown here is derived from an EMBL/GenBank/DDBJ whole genome shotgun (WGS) entry which is preliminary data.</text>
</comment>
<reference evidence="3 4" key="1">
    <citation type="submission" date="2019-03" db="EMBL/GenBank/DDBJ databases">
        <title>Genomic Encyclopedia of Type Strains, Phase IV (KMG-IV): sequencing the most valuable type-strain genomes for metagenomic binning, comparative biology and taxonomic classification.</title>
        <authorList>
            <person name="Goeker M."/>
        </authorList>
    </citation>
    <scope>NUCLEOTIDE SEQUENCE [LARGE SCALE GENOMIC DNA]</scope>
    <source>
        <strain evidence="3 4">DSM 101688</strain>
    </source>
</reference>
<name>A0A4R3J7U3_9PROT</name>
<organism evidence="3 4">
    <name type="scientific">Varunaivibrio sulfuroxidans</name>
    <dbReference type="NCBI Taxonomy" id="1773489"/>
    <lineage>
        <taxon>Bacteria</taxon>
        <taxon>Pseudomonadati</taxon>
        <taxon>Pseudomonadota</taxon>
        <taxon>Alphaproteobacteria</taxon>
        <taxon>Rhodospirillales</taxon>
        <taxon>Magnetovibrionaceae</taxon>
        <taxon>Varunaivibrio</taxon>
    </lineage>
</organism>
<dbReference type="EMBL" id="SLZW01000010">
    <property type="protein sequence ID" value="TCS60560.1"/>
    <property type="molecule type" value="Genomic_DNA"/>
</dbReference>
<dbReference type="Gene3D" id="1.10.3480.10">
    <property type="entry name" value="TorD-like"/>
    <property type="match status" value="1"/>
</dbReference>
<dbReference type="Pfam" id="PF02613">
    <property type="entry name" value="Nitrate_red_del"/>
    <property type="match status" value="1"/>
</dbReference>
<feature type="region of interest" description="Disordered" evidence="2">
    <location>
        <begin position="1"/>
        <end position="25"/>
    </location>
</feature>
<dbReference type="OrthoDB" id="7849731at2"/>
<keyword evidence="1" id="KW-0143">Chaperone</keyword>
<dbReference type="SUPFAM" id="SSF89155">
    <property type="entry name" value="TorD-like"/>
    <property type="match status" value="1"/>
</dbReference>
<evidence type="ECO:0000256" key="2">
    <source>
        <dbReference type="SAM" id="MobiDB-lite"/>
    </source>
</evidence>
<dbReference type="InterPro" id="IPR036411">
    <property type="entry name" value="TorD-like_sf"/>
</dbReference>
<dbReference type="InterPro" id="IPR020945">
    <property type="entry name" value="DMSO/NO3_reduct_chaperone"/>
</dbReference>